<protein>
    <submittedName>
        <fullName evidence="1">Uncharacterized protein</fullName>
    </submittedName>
</protein>
<sequence length="163" mass="18577">MSRNKKPRKRYNPQSRAGHVKLRAQPWKIHAVFEPVEAILDEIESSGMVSVTEEGKPIFSELAHNDVYEFVPSLCGLIDAFDLHAERNGLPIVTNPLKTVCVKLDKGEMLDQYDLAGARHSITALKKQSGDMEADYAYRLIRDIQIKFELEARQEREQLREAA</sequence>
<gene>
    <name evidence="1" type="ORF">AB4Y32_16130</name>
</gene>
<dbReference type="Proteomes" id="UP001558850">
    <property type="component" value="Unassembled WGS sequence"/>
</dbReference>
<proteinExistence type="predicted"/>
<comment type="caution">
    <text evidence="1">The sequence shown here is derived from an EMBL/GenBank/DDBJ whole genome shotgun (WGS) entry which is preliminary data.</text>
</comment>
<reference evidence="1" key="1">
    <citation type="submission" date="2024-07" db="EMBL/GenBank/DDBJ databases">
        <title>A survey of Mimosa microsymbionts across Brazilian biomes reveals a high diversity of Paraburkholderia nodulating endemic species, but also that Cupriavidus is common as a symbiont of widespread species.</title>
        <authorList>
            <person name="Rouws L."/>
            <person name="Barauna A."/>
            <person name="Beukes C."/>
            <person name="Rouws J.R.C."/>
            <person name="De Faria S.M."/>
            <person name="Gross E."/>
            <person name="Bueno Dos Reis Junior F."/>
            <person name="Simon M.F."/>
            <person name="Maluk M."/>
            <person name="Odee D.W."/>
            <person name="Kenicer G."/>
            <person name="Young J.P.W."/>
            <person name="Reis V.M."/>
            <person name="Zilli J."/>
            <person name="James E.K."/>
        </authorList>
    </citation>
    <scope>NUCLEOTIDE SEQUENCE</scope>
    <source>
        <strain evidence="1">EG181B</strain>
    </source>
</reference>
<accession>A0ACC6U1C7</accession>
<organism evidence="1 2">
    <name type="scientific">Paraburkholderia phymatum</name>
    <dbReference type="NCBI Taxonomy" id="148447"/>
    <lineage>
        <taxon>Bacteria</taxon>
        <taxon>Pseudomonadati</taxon>
        <taxon>Pseudomonadota</taxon>
        <taxon>Betaproteobacteria</taxon>
        <taxon>Burkholderiales</taxon>
        <taxon>Burkholderiaceae</taxon>
        <taxon>Paraburkholderia</taxon>
    </lineage>
</organism>
<name>A0ACC6U1C7_9BURK</name>
<evidence type="ECO:0000313" key="2">
    <source>
        <dbReference type="Proteomes" id="UP001558850"/>
    </source>
</evidence>
<evidence type="ECO:0000313" key="1">
    <source>
        <dbReference type="EMBL" id="MEX3933305.1"/>
    </source>
</evidence>
<keyword evidence="2" id="KW-1185">Reference proteome</keyword>
<dbReference type="EMBL" id="JBFRCH010000007">
    <property type="protein sequence ID" value="MEX3933305.1"/>
    <property type="molecule type" value="Genomic_DNA"/>
</dbReference>